<feature type="domain" description="Beta-lactamase-related" evidence="1">
    <location>
        <begin position="24"/>
        <end position="328"/>
    </location>
</feature>
<dbReference type="Pfam" id="PF00144">
    <property type="entry name" value="Beta-lactamase"/>
    <property type="match status" value="1"/>
</dbReference>
<keyword evidence="2" id="KW-0378">Hydrolase</keyword>
<dbReference type="InterPro" id="IPR001466">
    <property type="entry name" value="Beta-lactam-related"/>
</dbReference>
<evidence type="ECO:0000259" key="1">
    <source>
        <dbReference type="Pfam" id="PF00144"/>
    </source>
</evidence>
<dbReference type="SUPFAM" id="SSF56601">
    <property type="entry name" value="beta-lactamase/transpeptidase-like"/>
    <property type="match status" value="1"/>
</dbReference>
<evidence type="ECO:0000313" key="3">
    <source>
        <dbReference type="Proteomes" id="UP000199706"/>
    </source>
</evidence>
<dbReference type="Proteomes" id="UP000199706">
    <property type="component" value="Unassembled WGS sequence"/>
</dbReference>
<organism evidence="2 3">
    <name type="scientific">Paraburkholderia phenazinium</name>
    <dbReference type="NCBI Taxonomy" id="60549"/>
    <lineage>
        <taxon>Bacteria</taxon>
        <taxon>Pseudomonadati</taxon>
        <taxon>Pseudomonadota</taxon>
        <taxon>Betaproteobacteria</taxon>
        <taxon>Burkholderiales</taxon>
        <taxon>Burkholderiaceae</taxon>
        <taxon>Paraburkholderia</taxon>
    </lineage>
</organism>
<sequence length="342" mass="36928">MGRHQLPFEKLSVSLSNSHTPMVVFVAGKSIAKPAGVAVGLADASAGRPLGVDTPLRIASNTKTFVAATVLRLWEQGRLDLDAPIGSLLSPGLERVLSTHGYATAAMTIRHLLSHSSGLYDHGDDPRFMESVLADPAHAWTREELVRLSVAYAPSPGKPGAAFRYSDTGYVLLGDILERVTAQPLAAVVREALRFDSRGMTSTWWEIVEPQPSGAEPRARQFLGEVDVTDINATMDLYGGGGLVSSARDLATFTADLFEGRVFERPETLAEMLRKGSHQEAEEYRLGISVTSVAGRECYSHLGFWGTAAYYSPNTGIALAGFTTARQGRPQLLEIMERAIAQ</sequence>
<accession>A0A1G7RJX7</accession>
<evidence type="ECO:0000313" key="2">
    <source>
        <dbReference type="EMBL" id="SDG10993.1"/>
    </source>
</evidence>
<dbReference type="EMBL" id="FNCJ01000002">
    <property type="protein sequence ID" value="SDG10993.1"/>
    <property type="molecule type" value="Genomic_DNA"/>
</dbReference>
<gene>
    <name evidence="2" type="ORF">SAMN05216466_102137</name>
</gene>
<dbReference type="InterPro" id="IPR012338">
    <property type="entry name" value="Beta-lactam/transpept-like"/>
</dbReference>
<reference evidence="2 3" key="1">
    <citation type="submission" date="2016-10" db="EMBL/GenBank/DDBJ databases">
        <authorList>
            <person name="de Groot N.N."/>
        </authorList>
    </citation>
    <scope>NUCLEOTIDE SEQUENCE [LARGE SCALE GENOMIC DNA]</scope>
    <source>
        <strain evidence="2 3">LMG 2247</strain>
    </source>
</reference>
<dbReference type="InterPro" id="IPR050789">
    <property type="entry name" value="Diverse_Enzym_Activities"/>
</dbReference>
<keyword evidence="2" id="KW-0121">Carboxypeptidase</keyword>
<dbReference type="AlphaFoldDB" id="A0A1G7RJX7"/>
<dbReference type="PANTHER" id="PTHR43283">
    <property type="entry name" value="BETA-LACTAMASE-RELATED"/>
    <property type="match status" value="1"/>
</dbReference>
<dbReference type="Gene3D" id="3.40.710.10">
    <property type="entry name" value="DD-peptidase/beta-lactamase superfamily"/>
    <property type="match status" value="1"/>
</dbReference>
<name>A0A1G7RJX7_9BURK</name>
<protein>
    <submittedName>
        <fullName evidence="2">D-alanyl-D-alanine carboxypeptidase</fullName>
    </submittedName>
</protein>
<proteinExistence type="predicted"/>
<keyword evidence="2" id="KW-0645">Protease</keyword>
<dbReference type="GO" id="GO:0004180">
    <property type="term" value="F:carboxypeptidase activity"/>
    <property type="evidence" value="ECO:0007669"/>
    <property type="project" value="UniProtKB-KW"/>
</dbReference>